<keyword evidence="7 8" id="KW-0472">Membrane</keyword>
<keyword evidence="3" id="KW-0328">Glycosyltransferase</keyword>
<comment type="subcellular location">
    <subcellularLocation>
        <location evidence="1">Cell membrane</location>
        <topology evidence="1">Multi-pass membrane protein</topology>
    </subcellularLocation>
</comment>
<dbReference type="Pfam" id="PF13231">
    <property type="entry name" value="PMT_2"/>
    <property type="match status" value="1"/>
</dbReference>
<evidence type="ECO:0000256" key="4">
    <source>
        <dbReference type="ARBA" id="ARBA00022679"/>
    </source>
</evidence>
<feature type="domain" description="Glycosyltransferase RgtA/B/C/D-like" evidence="9">
    <location>
        <begin position="59"/>
        <end position="214"/>
    </location>
</feature>
<dbReference type="InterPro" id="IPR038731">
    <property type="entry name" value="RgtA/B/C-like"/>
</dbReference>
<evidence type="ECO:0000256" key="8">
    <source>
        <dbReference type="SAM" id="Phobius"/>
    </source>
</evidence>
<sequence length="515" mass="57666">MTELKHVAKFLHYPSLLLSILLIKAAALVWLIQSGAIGLGPDEAQYWTWSQSLSPGYYSKPPGIAWQIFLGTALFGDTELGVRFFSLVIGFAIPLVIYSMGKKGGISERASFFSAIAFALSPMGFLSSLFAITDGGSVLFFTMALLTLYQGIYRGKIDYTRAGLFVFAGALFKWVTYYLWIFALPLYLLRRQKGERFFLGVAISLLALIPSLIWNISHDFVTFLHVYYQAGSKGDIAPNKELISLKSFADFMGAEAALVSPLLFVLLAISLVFLAAKSKSFERAPAFLGISTLATLAVFGALSFFMKIQGNWCDFIYPAAFLFMGHVFDSARGRKYLVAGSALSVLLTGYVLSLPFQKDSPLALQYRQNPLKHNLGWNSFEEALKKAGYDEKAHFLFAPKYQTVSLLSFYGPGKKRAYFFNLFGARLNQFSFWKGMKEERKGQSGFFVIVENAPHIETERQNIAATVKSLEPYFQKVTFRGEYPLYTSRENPAKVAFVYFAENFNGEEPLPPKKY</sequence>
<dbReference type="PANTHER" id="PTHR33908">
    <property type="entry name" value="MANNOSYLTRANSFERASE YKCB-RELATED"/>
    <property type="match status" value="1"/>
</dbReference>
<evidence type="ECO:0000256" key="7">
    <source>
        <dbReference type="ARBA" id="ARBA00023136"/>
    </source>
</evidence>
<evidence type="ECO:0000256" key="6">
    <source>
        <dbReference type="ARBA" id="ARBA00022989"/>
    </source>
</evidence>
<accession>A0A0H5E2V6</accession>
<evidence type="ECO:0000256" key="3">
    <source>
        <dbReference type="ARBA" id="ARBA00022676"/>
    </source>
</evidence>
<dbReference type="EMBL" id="CWGJ01000001">
    <property type="protein sequence ID" value="CRX37535.1"/>
    <property type="molecule type" value="Genomic_DNA"/>
</dbReference>
<evidence type="ECO:0000256" key="5">
    <source>
        <dbReference type="ARBA" id="ARBA00022692"/>
    </source>
</evidence>
<dbReference type="Proteomes" id="UP000220251">
    <property type="component" value="Unassembled WGS sequence"/>
</dbReference>
<gene>
    <name evidence="10" type="ORF">ELAC_0174</name>
</gene>
<protein>
    <submittedName>
        <fullName evidence="10">Conserved putative membrane protein</fullName>
    </submittedName>
</protein>
<organism evidence="10 11">
    <name type="scientific">Estrella lausannensis</name>
    <dbReference type="NCBI Taxonomy" id="483423"/>
    <lineage>
        <taxon>Bacteria</taxon>
        <taxon>Pseudomonadati</taxon>
        <taxon>Chlamydiota</taxon>
        <taxon>Chlamydiia</taxon>
        <taxon>Parachlamydiales</taxon>
        <taxon>Candidatus Criblamydiaceae</taxon>
        <taxon>Estrella</taxon>
    </lineage>
</organism>
<dbReference type="PANTHER" id="PTHR33908:SF11">
    <property type="entry name" value="MEMBRANE PROTEIN"/>
    <property type="match status" value="1"/>
</dbReference>
<proteinExistence type="predicted"/>
<keyword evidence="4" id="KW-0808">Transferase</keyword>
<keyword evidence="2" id="KW-1003">Cell membrane</keyword>
<name>A0A0H5E2V6_9BACT</name>
<feature type="transmembrane region" description="Helical" evidence="8">
    <location>
        <begin position="112"/>
        <end position="145"/>
    </location>
</feature>
<evidence type="ECO:0000313" key="11">
    <source>
        <dbReference type="Proteomes" id="UP000220251"/>
    </source>
</evidence>
<dbReference type="GO" id="GO:0005886">
    <property type="term" value="C:plasma membrane"/>
    <property type="evidence" value="ECO:0007669"/>
    <property type="project" value="UniProtKB-SubCell"/>
</dbReference>
<dbReference type="AlphaFoldDB" id="A0A0H5E2V6"/>
<feature type="transmembrane region" description="Helical" evidence="8">
    <location>
        <begin position="12"/>
        <end position="32"/>
    </location>
</feature>
<feature type="transmembrane region" description="Helical" evidence="8">
    <location>
        <begin position="286"/>
        <end position="306"/>
    </location>
</feature>
<keyword evidence="6 8" id="KW-1133">Transmembrane helix</keyword>
<evidence type="ECO:0000256" key="2">
    <source>
        <dbReference type="ARBA" id="ARBA00022475"/>
    </source>
</evidence>
<feature type="transmembrane region" description="Helical" evidence="8">
    <location>
        <begin position="80"/>
        <end position="100"/>
    </location>
</feature>
<keyword evidence="5 8" id="KW-0812">Transmembrane</keyword>
<evidence type="ECO:0000256" key="1">
    <source>
        <dbReference type="ARBA" id="ARBA00004651"/>
    </source>
</evidence>
<evidence type="ECO:0000259" key="9">
    <source>
        <dbReference type="Pfam" id="PF13231"/>
    </source>
</evidence>
<feature type="transmembrane region" description="Helical" evidence="8">
    <location>
        <begin position="196"/>
        <end position="216"/>
    </location>
</feature>
<reference evidence="11" key="1">
    <citation type="submission" date="2015-06" db="EMBL/GenBank/DDBJ databases">
        <authorList>
            <person name="Bertelli C."/>
        </authorList>
    </citation>
    <scope>NUCLEOTIDE SEQUENCE [LARGE SCALE GENOMIC DNA]</scope>
    <source>
        <strain evidence="11">CRIB-30</strain>
    </source>
</reference>
<feature type="transmembrane region" description="Helical" evidence="8">
    <location>
        <begin position="165"/>
        <end position="189"/>
    </location>
</feature>
<dbReference type="InterPro" id="IPR050297">
    <property type="entry name" value="LipidA_mod_glycosyltrf_83"/>
</dbReference>
<dbReference type="GO" id="GO:0009103">
    <property type="term" value="P:lipopolysaccharide biosynthetic process"/>
    <property type="evidence" value="ECO:0007669"/>
    <property type="project" value="UniProtKB-ARBA"/>
</dbReference>
<dbReference type="GO" id="GO:0016763">
    <property type="term" value="F:pentosyltransferase activity"/>
    <property type="evidence" value="ECO:0007669"/>
    <property type="project" value="TreeGrafter"/>
</dbReference>
<keyword evidence="11" id="KW-1185">Reference proteome</keyword>
<feature type="transmembrane region" description="Helical" evidence="8">
    <location>
        <begin position="256"/>
        <end position="274"/>
    </location>
</feature>
<evidence type="ECO:0000313" key="10">
    <source>
        <dbReference type="EMBL" id="CRX37535.1"/>
    </source>
</evidence>